<evidence type="ECO:0000256" key="1">
    <source>
        <dbReference type="SAM" id="MobiDB-lite"/>
    </source>
</evidence>
<name>A0A151X2U7_9HYME</name>
<protein>
    <submittedName>
        <fullName evidence="2">Uncharacterized protein</fullName>
    </submittedName>
</protein>
<dbReference type="EMBL" id="KQ982578">
    <property type="protein sequence ID" value="KYQ54629.1"/>
    <property type="molecule type" value="Genomic_DNA"/>
</dbReference>
<organism evidence="2 3">
    <name type="scientific">Mycetomoellerius zeteki</name>
    <dbReference type="NCBI Taxonomy" id="64791"/>
    <lineage>
        <taxon>Eukaryota</taxon>
        <taxon>Metazoa</taxon>
        <taxon>Ecdysozoa</taxon>
        <taxon>Arthropoda</taxon>
        <taxon>Hexapoda</taxon>
        <taxon>Insecta</taxon>
        <taxon>Pterygota</taxon>
        <taxon>Neoptera</taxon>
        <taxon>Endopterygota</taxon>
        <taxon>Hymenoptera</taxon>
        <taxon>Apocrita</taxon>
        <taxon>Aculeata</taxon>
        <taxon>Formicoidea</taxon>
        <taxon>Formicidae</taxon>
        <taxon>Myrmicinae</taxon>
        <taxon>Mycetomoellerius</taxon>
    </lineage>
</organism>
<feature type="compositionally biased region" description="Basic residues" evidence="1">
    <location>
        <begin position="16"/>
        <end position="28"/>
    </location>
</feature>
<dbReference type="AlphaFoldDB" id="A0A151X2U7"/>
<feature type="region of interest" description="Disordered" evidence="1">
    <location>
        <begin position="16"/>
        <end position="40"/>
    </location>
</feature>
<gene>
    <name evidence="2" type="ORF">ALC60_06545</name>
</gene>
<evidence type="ECO:0000313" key="3">
    <source>
        <dbReference type="Proteomes" id="UP000075809"/>
    </source>
</evidence>
<reference evidence="2 3" key="1">
    <citation type="submission" date="2015-09" db="EMBL/GenBank/DDBJ databases">
        <title>Trachymyrmex zeteki WGS genome.</title>
        <authorList>
            <person name="Nygaard S."/>
            <person name="Hu H."/>
            <person name="Boomsma J."/>
            <person name="Zhang G."/>
        </authorList>
    </citation>
    <scope>NUCLEOTIDE SEQUENCE [LARGE SCALE GENOMIC DNA]</scope>
    <source>
        <strain evidence="2">Tzet28-1</strain>
        <tissue evidence="2">Whole body</tissue>
    </source>
</reference>
<dbReference type="Proteomes" id="UP000075809">
    <property type="component" value="Unassembled WGS sequence"/>
</dbReference>
<evidence type="ECO:0000313" key="2">
    <source>
        <dbReference type="EMBL" id="KYQ54629.1"/>
    </source>
</evidence>
<proteinExistence type="predicted"/>
<sequence length="107" mass="11921">MPNGFILIPVETPMRMRPRRPSKNRQLKRNNAVEGKGRGNGEVWCGLKEAVARGDGREEKTGDVHVVLILHVCNKHTNVLVLPYFGCVRAGRGMMLLGEKEDIKGDT</sequence>
<keyword evidence="3" id="KW-1185">Reference proteome</keyword>
<accession>A0A151X2U7</accession>